<sequence>MVNMLETVQLSYVKATGGREQIIMLWTDKSIKARRDLSSLRRVYCTSDGCQVSELPDRSSRDSCLLCWRECQIRRGLNLCTGSAYCSSSCYVYPYGLLCESPS</sequence>
<reference evidence="1" key="2">
    <citation type="submission" date="2020-07" db="EMBL/GenBank/DDBJ databases">
        <authorList>
            <person name="Vera ALvarez R."/>
            <person name="Arias-Moreno D.M."/>
            <person name="Jimenez-Jacinto V."/>
            <person name="Jimenez-Bremont J.F."/>
            <person name="Swaminathan K."/>
            <person name="Moose S.P."/>
            <person name="Guerrero-Gonzalez M.L."/>
            <person name="Marino-Ramirez L."/>
            <person name="Landsman D."/>
            <person name="Rodriguez-Kessler M."/>
            <person name="Delgado-Sanchez P."/>
        </authorList>
    </citation>
    <scope>NUCLEOTIDE SEQUENCE</scope>
    <source>
        <tissue evidence="1">Cladode</tissue>
    </source>
</reference>
<organism evidence="1">
    <name type="scientific">Opuntia streptacantha</name>
    <name type="common">Prickly pear cactus</name>
    <name type="synonym">Opuntia cardona</name>
    <dbReference type="NCBI Taxonomy" id="393608"/>
    <lineage>
        <taxon>Eukaryota</taxon>
        <taxon>Viridiplantae</taxon>
        <taxon>Streptophyta</taxon>
        <taxon>Embryophyta</taxon>
        <taxon>Tracheophyta</taxon>
        <taxon>Spermatophyta</taxon>
        <taxon>Magnoliopsida</taxon>
        <taxon>eudicotyledons</taxon>
        <taxon>Gunneridae</taxon>
        <taxon>Pentapetalae</taxon>
        <taxon>Caryophyllales</taxon>
        <taxon>Cactineae</taxon>
        <taxon>Cactaceae</taxon>
        <taxon>Opuntioideae</taxon>
        <taxon>Opuntia</taxon>
    </lineage>
</organism>
<dbReference type="EMBL" id="GISG01010686">
    <property type="protein sequence ID" value="MBA4616238.1"/>
    <property type="molecule type" value="Transcribed_RNA"/>
</dbReference>
<evidence type="ECO:0000313" key="1">
    <source>
        <dbReference type="EMBL" id="MBA4616238.1"/>
    </source>
</evidence>
<dbReference type="AlphaFoldDB" id="A0A7C8YEH3"/>
<proteinExistence type="predicted"/>
<name>A0A7C8YEH3_OPUST</name>
<reference evidence="1" key="1">
    <citation type="journal article" date="2013" name="J. Plant Res.">
        <title>Effect of fungi and light on seed germination of three Opuntia species from semiarid lands of central Mexico.</title>
        <authorList>
            <person name="Delgado-Sanchez P."/>
            <person name="Jimenez-Bremont J.F."/>
            <person name="Guerrero-Gonzalez Mde L."/>
            <person name="Flores J."/>
        </authorList>
    </citation>
    <scope>NUCLEOTIDE SEQUENCE</scope>
    <source>
        <tissue evidence="1">Cladode</tissue>
    </source>
</reference>
<protein>
    <submittedName>
        <fullName evidence="1">Uncharacterized protein</fullName>
    </submittedName>
</protein>
<accession>A0A7C8YEH3</accession>